<dbReference type="STRING" id="446471.Xcel_0054"/>
<keyword evidence="4" id="KW-1185">Reference proteome</keyword>
<gene>
    <name evidence="3" type="ordered locus">Xcel_0054</name>
</gene>
<dbReference type="GO" id="GO:0008195">
    <property type="term" value="F:phosphatidate phosphatase activity"/>
    <property type="evidence" value="ECO:0007669"/>
    <property type="project" value="InterPro"/>
</dbReference>
<dbReference type="Pfam" id="PF09949">
    <property type="entry name" value="APP1_cat"/>
    <property type="match status" value="1"/>
</dbReference>
<dbReference type="KEGG" id="xce:Xcel_0054"/>
<organism evidence="3 4">
    <name type="scientific">Xylanimonas cellulosilytica (strain DSM 15894 / JCM 12276 / CECT 5975 / KCTC 9989 / LMG 20990 / NBRC 107835 / XIL07)</name>
    <dbReference type="NCBI Taxonomy" id="446471"/>
    <lineage>
        <taxon>Bacteria</taxon>
        <taxon>Bacillati</taxon>
        <taxon>Actinomycetota</taxon>
        <taxon>Actinomycetes</taxon>
        <taxon>Micrococcales</taxon>
        <taxon>Promicromonosporaceae</taxon>
        <taxon>Xylanimonas</taxon>
    </lineage>
</organism>
<dbReference type="AlphaFoldDB" id="D1BTF3"/>
<reference evidence="4" key="1">
    <citation type="submission" date="2009-11" db="EMBL/GenBank/DDBJ databases">
        <title>The complete chromosome of Xylanimonas cellulosilytica DSM 15894.</title>
        <authorList>
            <consortium name="US DOE Joint Genome Institute (JGI-PGF)"/>
            <person name="Lucas S."/>
            <person name="Copeland A."/>
            <person name="Lapidus A."/>
            <person name="Glavina del Rio T."/>
            <person name="Dalin E."/>
            <person name="Tice H."/>
            <person name="Bruce D."/>
            <person name="Goodwin L."/>
            <person name="Pitluck S."/>
            <person name="Kyrpides N."/>
            <person name="Mavromatis K."/>
            <person name="Ivanova N."/>
            <person name="Mikhailova N."/>
            <person name="Foster B."/>
            <person name="Clum A."/>
            <person name="Brettin T."/>
            <person name="Detter J.C."/>
            <person name="Han C."/>
            <person name="Larimer F."/>
            <person name="Land M."/>
            <person name="Hauser L."/>
            <person name="Markowitz V."/>
            <person name="Cheng J.F."/>
            <person name="Hugenholtz P."/>
            <person name="Woyke T."/>
            <person name="Wu D."/>
            <person name="Gehrich-Schroeter G."/>
            <person name="Schneider S."/>
            <person name="Pukall S.R."/>
            <person name="Klenk H.P."/>
            <person name="Eisen J.A."/>
        </authorList>
    </citation>
    <scope>NUCLEOTIDE SEQUENCE [LARGE SCALE GENOMIC DNA]</scope>
    <source>
        <strain evidence="4">DSM 15894 / CECT 5975 / LMG 20990 / XIL07</strain>
    </source>
</reference>
<reference evidence="3 4" key="2">
    <citation type="journal article" date="2010" name="Stand. Genomic Sci.">
        <title>Complete genome sequence of Xylanimonas cellulosilytica type strain (XIL07).</title>
        <authorList>
            <person name="Foster B."/>
            <person name="Pukall R."/>
            <person name="Abt B."/>
            <person name="Nolan M."/>
            <person name="Glavina Del Rio T."/>
            <person name="Chen F."/>
            <person name="Lucas S."/>
            <person name="Tice H."/>
            <person name="Pitluck S."/>
            <person name="Cheng J.-F."/>
            <person name="Chertkov O."/>
            <person name="Brettin T."/>
            <person name="Han C."/>
            <person name="Detter J.C."/>
            <person name="Bruce D."/>
            <person name="Goodwin L."/>
            <person name="Ivanova N."/>
            <person name="Mavromatis K."/>
            <person name="Pati A."/>
            <person name="Mikhailova N."/>
            <person name="Chen A."/>
            <person name="Palaniappan K."/>
            <person name="Land M."/>
            <person name="Hauser L."/>
            <person name="Chang Y.-J."/>
            <person name="Jeffries C.D."/>
            <person name="Chain P."/>
            <person name="Rohde M."/>
            <person name="Goeker M."/>
            <person name="Bristow J."/>
            <person name="Eisen J.A."/>
            <person name="Markowitz V."/>
            <person name="Hugenholtz P."/>
            <person name="Kyrpides N.C."/>
            <person name="Klenk H.-P."/>
            <person name="Lapidus A."/>
        </authorList>
    </citation>
    <scope>NUCLEOTIDE SEQUENCE [LARGE SCALE GENOMIC DNA]</scope>
    <source>
        <strain evidence="4">DSM 15894 / CECT 5975 / LMG 20990 / XIL07</strain>
    </source>
</reference>
<evidence type="ECO:0000256" key="1">
    <source>
        <dbReference type="SAM" id="MobiDB-lite"/>
    </source>
</evidence>
<protein>
    <recommendedName>
        <fullName evidence="2">Phosphatidate phosphatase APP1 catalytic domain-containing protein</fullName>
    </recommendedName>
</protein>
<evidence type="ECO:0000313" key="4">
    <source>
        <dbReference type="Proteomes" id="UP000002255"/>
    </source>
</evidence>
<accession>D1BTF3</accession>
<sequence>MIEQEAPTEGRRTGAHIAAVIEDRIIAVVGRLLHRTAGWVPRIDAYTCFGTPRRVRVLGRVLLGPRRIGSGPPRPVQRGFRSFLTLPEPGHRVVVTVGDTVVETVSDRAGYIDVEVDVPPEAPLHPGWQGATLRTATGAEARAGLLVIGDDVRLGVVSDIDDTAMITAVPQLLVAAWNMLWVRAAARRAVRGMPALYGRIAAAHPDAPFVYLSSGAWNTARTLRRFLARHGFPPGPLLLTDFGPTDTGWFRSGRVHKTTSLRRLMATFPRIRWVLIGDDGQADPEIYAAAAKTHPEQVVAIGIRTLTRTERVIATAGAAKDDAPTNRPTRPTSPPRPDVPTVVGRDGDDLAAGLESVPHLLAP</sequence>
<evidence type="ECO:0000259" key="2">
    <source>
        <dbReference type="Pfam" id="PF09949"/>
    </source>
</evidence>
<name>D1BTF3_XYLCX</name>
<dbReference type="RefSeq" id="WP_012876840.1">
    <property type="nucleotide sequence ID" value="NC_013530.1"/>
</dbReference>
<dbReference type="PANTHER" id="PTHR28208:SF3">
    <property type="entry name" value="PHOSPHATIDATE PHOSPHATASE APP1"/>
    <property type="match status" value="1"/>
</dbReference>
<dbReference type="EMBL" id="CP001821">
    <property type="protein sequence ID" value="ACZ29095.1"/>
    <property type="molecule type" value="Genomic_DNA"/>
</dbReference>
<feature type="domain" description="Phosphatidate phosphatase APP1 catalytic" evidence="2">
    <location>
        <begin position="155"/>
        <end position="304"/>
    </location>
</feature>
<dbReference type="InterPro" id="IPR019236">
    <property type="entry name" value="APP1_cat"/>
</dbReference>
<dbReference type="Proteomes" id="UP000002255">
    <property type="component" value="Chromosome"/>
</dbReference>
<dbReference type="PANTHER" id="PTHR28208">
    <property type="entry name" value="PHOSPHATIDATE PHOSPHATASE APP1"/>
    <property type="match status" value="1"/>
</dbReference>
<dbReference type="InterPro" id="IPR052935">
    <property type="entry name" value="Mg2+_PAP"/>
</dbReference>
<dbReference type="eggNOG" id="COG4850">
    <property type="taxonomic scope" value="Bacteria"/>
</dbReference>
<evidence type="ECO:0000313" key="3">
    <source>
        <dbReference type="EMBL" id="ACZ29095.1"/>
    </source>
</evidence>
<dbReference type="HOGENOM" id="CLU_038931_0_0_11"/>
<feature type="region of interest" description="Disordered" evidence="1">
    <location>
        <begin position="315"/>
        <end position="363"/>
    </location>
</feature>
<proteinExistence type="predicted"/>